<dbReference type="InterPro" id="IPR045121">
    <property type="entry name" value="CoAse"/>
</dbReference>
<keyword evidence="5" id="KW-0460">Magnesium</keyword>
<dbReference type="RefSeq" id="WP_110397036.1">
    <property type="nucleotide sequence ID" value="NZ_JBHUHB010000001.1"/>
</dbReference>
<comment type="caution">
    <text evidence="8">The sequence shown here is derived from an EMBL/GenBank/DDBJ whole genome shotgun (WGS) entry which is preliminary data.</text>
</comment>
<dbReference type="GO" id="GO:0010945">
    <property type="term" value="F:coenzyme A diphosphatase activity"/>
    <property type="evidence" value="ECO:0007669"/>
    <property type="project" value="InterPro"/>
</dbReference>
<protein>
    <submittedName>
        <fullName evidence="8">NUDIX domain-containing protein</fullName>
    </submittedName>
</protein>
<dbReference type="PROSITE" id="PS51462">
    <property type="entry name" value="NUDIX"/>
    <property type="match status" value="1"/>
</dbReference>
<dbReference type="Pfam" id="PF00293">
    <property type="entry name" value="NUDIX"/>
    <property type="match status" value="1"/>
</dbReference>
<sequence>MNANDVFSKLKNRQASILDKDKCKEYAVLLPLVEEKEETHLLFEVRSIYMRSQPGDVCFPGGRVDLTDVDEQYCAIRETSEELGITPSYIKNVVPLDYIVSDYGQIIYPFVGEIVTLETMKLNKAEVAEVFTVPLSYFLHTEPKRYKVNFEAVPEQDFPFDLIQGGENYDWRTRQLDELFYEYEDRVIWGLTAKIITHFTGLLKKEEGWKPILKG</sequence>
<name>A0A2V3VRE6_9BACI</name>
<accession>A0A2V3VRE6</accession>
<dbReference type="SUPFAM" id="SSF55811">
    <property type="entry name" value="Nudix"/>
    <property type="match status" value="1"/>
</dbReference>
<dbReference type="PANTHER" id="PTHR12992:SF11">
    <property type="entry name" value="MITOCHONDRIAL COENZYME A DIPHOSPHATASE NUDT8"/>
    <property type="match status" value="1"/>
</dbReference>
<dbReference type="CDD" id="cd03426">
    <property type="entry name" value="NUDIX_CoAse_Nudt7"/>
    <property type="match status" value="1"/>
</dbReference>
<evidence type="ECO:0000256" key="1">
    <source>
        <dbReference type="ARBA" id="ARBA00001936"/>
    </source>
</evidence>
<evidence type="ECO:0000256" key="5">
    <source>
        <dbReference type="ARBA" id="ARBA00022842"/>
    </source>
</evidence>
<dbReference type="GO" id="GO:0046872">
    <property type="term" value="F:metal ion binding"/>
    <property type="evidence" value="ECO:0007669"/>
    <property type="project" value="UniProtKB-KW"/>
</dbReference>
<evidence type="ECO:0000313" key="8">
    <source>
        <dbReference type="EMBL" id="PXW82595.1"/>
    </source>
</evidence>
<dbReference type="Gene3D" id="3.90.79.10">
    <property type="entry name" value="Nucleoside Triphosphate Pyrophosphohydrolase"/>
    <property type="match status" value="1"/>
</dbReference>
<dbReference type="OrthoDB" id="9802805at2"/>
<comment type="cofactor">
    <cofactor evidence="1">
        <name>Mn(2+)</name>
        <dbReference type="ChEBI" id="CHEBI:29035"/>
    </cofactor>
</comment>
<evidence type="ECO:0000259" key="7">
    <source>
        <dbReference type="PROSITE" id="PS51462"/>
    </source>
</evidence>
<dbReference type="InterPro" id="IPR015797">
    <property type="entry name" value="NUDIX_hydrolase-like_dom_sf"/>
</dbReference>
<evidence type="ECO:0000256" key="2">
    <source>
        <dbReference type="ARBA" id="ARBA00001946"/>
    </source>
</evidence>
<dbReference type="Proteomes" id="UP000247978">
    <property type="component" value="Unassembled WGS sequence"/>
</dbReference>
<comment type="cofactor">
    <cofactor evidence="2">
        <name>Mg(2+)</name>
        <dbReference type="ChEBI" id="CHEBI:18420"/>
    </cofactor>
</comment>
<evidence type="ECO:0000256" key="6">
    <source>
        <dbReference type="ARBA" id="ARBA00023211"/>
    </source>
</evidence>
<evidence type="ECO:0000256" key="4">
    <source>
        <dbReference type="ARBA" id="ARBA00022801"/>
    </source>
</evidence>
<keyword evidence="9" id="KW-1185">Reference proteome</keyword>
<keyword evidence="6" id="KW-0464">Manganese</keyword>
<evidence type="ECO:0000313" key="9">
    <source>
        <dbReference type="Proteomes" id="UP000247978"/>
    </source>
</evidence>
<dbReference type="PANTHER" id="PTHR12992">
    <property type="entry name" value="NUDIX HYDROLASE"/>
    <property type="match status" value="1"/>
</dbReference>
<feature type="domain" description="Nudix hydrolase" evidence="7">
    <location>
        <begin position="23"/>
        <end position="156"/>
    </location>
</feature>
<keyword evidence="4" id="KW-0378">Hydrolase</keyword>
<organism evidence="8 9">
    <name type="scientific">Pseudogracilibacillus auburnensis</name>
    <dbReference type="NCBI Taxonomy" id="1494959"/>
    <lineage>
        <taxon>Bacteria</taxon>
        <taxon>Bacillati</taxon>
        <taxon>Bacillota</taxon>
        <taxon>Bacilli</taxon>
        <taxon>Bacillales</taxon>
        <taxon>Bacillaceae</taxon>
        <taxon>Pseudogracilibacillus</taxon>
    </lineage>
</organism>
<proteinExistence type="predicted"/>
<gene>
    <name evidence="8" type="ORF">DFR56_11732</name>
</gene>
<keyword evidence="3" id="KW-0479">Metal-binding</keyword>
<dbReference type="AlphaFoldDB" id="A0A2V3VRE6"/>
<dbReference type="InterPro" id="IPR000086">
    <property type="entry name" value="NUDIX_hydrolase_dom"/>
</dbReference>
<dbReference type="EMBL" id="QJJQ01000017">
    <property type="protein sequence ID" value="PXW82595.1"/>
    <property type="molecule type" value="Genomic_DNA"/>
</dbReference>
<reference evidence="8 9" key="1">
    <citation type="submission" date="2018-05" db="EMBL/GenBank/DDBJ databases">
        <title>Genomic Encyclopedia of Type Strains, Phase IV (KMG-IV): sequencing the most valuable type-strain genomes for metagenomic binning, comparative biology and taxonomic classification.</title>
        <authorList>
            <person name="Goeker M."/>
        </authorList>
    </citation>
    <scope>NUCLEOTIDE SEQUENCE [LARGE SCALE GENOMIC DNA]</scope>
    <source>
        <strain evidence="8 9">DSM 28556</strain>
    </source>
</reference>
<evidence type="ECO:0000256" key="3">
    <source>
        <dbReference type="ARBA" id="ARBA00022723"/>
    </source>
</evidence>